<dbReference type="AlphaFoldDB" id="A0A4C1ZZ14"/>
<dbReference type="EMBL" id="BGZK01002356">
    <property type="protein sequence ID" value="GBP93250.1"/>
    <property type="molecule type" value="Genomic_DNA"/>
</dbReference>
<name>A0A4C1ZZ14_EUMVA</name>
<evidence type="ECO:0000256" key="1">
    <source>
        <dbReference type="SAM" id="SignalP"/>
    </source>
</evidence>
<keyword evidence="3" id="KW-1185">Reference proteome</keyword>
<feature type="chain" id="PRO_5020027010" evidence="1">
    <location>
        <begin position="24"/>
        <end position="169"/>
    </location>
</feature>
<evidence type="ECO:0000313" key="2">
    <source>
        <dbReference type="EMBL" id="GBP93250.1"/>
    </source>
</evidence>
<accession>A0A4C1ZZ14</accession>
<proteinExistence type="predicted"/>
<reference evidence="2 3" key="1">
    <citation type="journal article" date="2019" name="Commun. Biol.">
        <title>The bagworm genome reveals a unique fibroin gene that provides high tensile strength.</title>
        <authorList>
            <person name="Kono N."/>
            <person name="Nakamura H."/>
            <person name="Ohtoshi R."/>
            <person name="Tomita M."/>
            <person name="Numata K."/>
            <person name="Arakawa K."/>
        </authorList>
    </citation>
    <scope>NUCLEOTIDE SEQUENCE [LARGE SCALE GENOMIC DNA]</scope>
</reference>
<protein>
    <submittedName>
        <fullName evidence="2">Uncharacterized protein</fullName>
    </submittedName>
</protein>
<dbReference type="Proteomes" id="UP000299102">
    <property type="component" value="Unassembled WGS sequence"/>
</dbReference>
<keyword evidence="1" id="KW-0732">Signal</keyword>
<gene>
    <name evidence="2" type="ORF">EVAR_62016_1</name>
</gene>
<evidence type="ECO:0000313" key="3">
    <source>
        <dbReference type="Proteomes" id="UP000299102"/>
    </source>
</evidence>
<sequence length="169" mass="18409">MTRMLSFLLPLLLTYFLLPSPHCALLPSHTLVPIEPQFAMNFRKLRARAAKQNQNEPFQALEFFNRAAAKRTGVGAGKWRTLGIVSISVFEPAHAAYNRASAGNFFSRSRAGGFGGGAVTNSPAYKRARGYEVAAIISSEGHGMSPDPPDELTAGVERLTNINKDMTEL</sequence>
<comment type="caution">
    <text evidence="2">The sequence shown here is derived from an EMBL/GenBank/DDBJ whole genome shotgun (WGS) entry which is preliminary data.</text>
</comment>
<organism evidence="2 3">
    <name type="scientific">Eumeta variegata</name>
    <name type="common">Bagworm moth</name>
    <name type="synonym">Eumeta japonica</name>
    <dbReference type="NCBI Taxonomy" id="151549"/>
    <lineage>
        <taxon>Eukaryota</taxon>
        <taxon>Metazoa</taxon>
        <taxon>Ecdysozoa</taxon>
        <taxon>Arthropoda</taxon>
        <taxon>Hexapoda</taxon>
        <taxon>Insecta</taxon>
        <taxon>Pterygota</taxon>
        <taxon>Neoptera</taxon>
        <taxon>Endopterygota</taxon>
        <taxon>Lepidoptera</taxon>
        <taxon>Glossata</taxon>
        <taxon>Ditrysia</taxon>
        <taxon>Tineoidea</taxon>
        <taxon>Psychidae</taxon>
        <taxon>Oiketicinae</taxon>
        <taxon>Eumeta</taxon>
    </lineage>
</organism>
<feature type="signal peptide" evidence="1">
    <location>
        <begin position="1"/>
        <end position="23"/>
    </location>
</feature>